<comment type="caution">
    <text evidence="2">The sequence shown here is derived from an EMBL/GenBank/DDBJ whole genome shotgun (WGS) entry which is preliminary data.</text>
</comment>
<protein>
    <submittedName>
        <fullName evidence="2">DUF5043 domain-containing protein</fullName>
    </submittedName>
</protein>
<dbReference type="InterPro" id="IPR032242">
    <property type="entry name" value="DUF5043"/>
</dbReference>
<dbReference type="Pfam" id="PF16446">
    <property type="entry name" value="DUF5043"/>
    <property type="match status" value="1"/>
</dbReference>
<dbReference type="RefSeq" id="WP_186965979.1">
    <property type="nucleotide sequence ID" value="NZ_JACOOE010000001.1"/>
</dbReference>
<proteinExistence type="predicted"/>
<dbReference type="Proteomes" id="UP000600600">
    <property type="component" value="Unassembled WGS sequence"/>
</dbReference>
<evidence type="ECO:0000313" key="3">
    <source>
        <dbReference type="Proteomes" id="UP000600600"/>
    </source>
</evidence>
<feature type="chain" id="PRO_5046657236" evidence="1">
    <location>
        <begin position="20"/>
        <end position="184"/>
    </location>
</feature>
<name>A0ABR7C5V8_9BACE</name>
<sequence>MKMIITLISTLFCVAYLSAQTHYYDVSRTFYENGYTYQCDVQRSKRVRLYNKDNELTYTKWVFKDTGKEPPFPYDIDDTKDDTWTKRKCYSIVNNAFSAEEKQRTRGEELDICIYIDSNTGKVIEVDFTFLATNSFATIPISVYRKIEIGLKENIWFTTTAEGKKMNYLVRTWRQKIGATLLPD</sequence>
<keyword evidence="3" id="KW-1185">Reference proteome</keyword>
<evidence type="ECO:0000256" key="1">
    <source>
        <dbReference type="SAM" id="SignalP"/>
    </source>
</evidence>
<reference evidence="2 3" key="1">
    <citation type="submission" date="2020-08" db="EMBL/GenBank/DDBJ databases">
        <title>Genome public.</title>
        <authorList>
            <person name="Liu C."/>
            <person name="Sun Q."/>
        </authorList>
    </citation>
    <scope>NUCLEOTIDE SEQUENCE [LARGE SCALE GENOMIC DNA]</scope>
    <source>
        <strain evidence="2 3">M27</strain>
    </source>
</reference>
<keyword evidence="1" id="KW-0732">Signal</keyword>
<feature type="signal peptide" evidence="1">
    <location>
        <begin position="1"/>
        <end position="19"/>
    </location>
</feature>
<evidence type="ECO:0000313" key="2">
    <source>
        <dbReference type="EMBL" id="MBC5603093.1"/>
    </source>
</evidence>
<organism evidence="2 3">
    <name type="scientific">Bacteroides difficilis</name>
    <dbReference type="NCBI Taxonomy" id="2763021"/>
    <lineage>
        <taxon>Bacteria</taxon>
        <taxon>Pseudomonadati</taxon>
        <taxon>Bacteroidota</taxon>
        <taxon>Bacteroidia</taxon>
        <taxon>Bacteroidales</taxon>
        <taxon>Bacteroidaceae</taxon>
        <taxon>Bacteroides</taxon>
    </lineage>
</organism>
<gene>
    <name evidence="2" type="ORF">H8S67_00160</name>
</gene>
<dbReference type="EMBL" id="JACOOE010000001">
    <property type="protein sequence ID" value="MBC5603093.1"/>
    <property type="molecule type" value="Genomic_DNA"/>
</dbReference>
<accession>A0ABR7C5V8</accession>